<keyword evidence="6 7" id="KW-0511">Multifunctional enzyme</keyword>
<evidence type="ECO:0000256" key="4">
    <source>
        <dbReference type="ARBA" id="ARBA00022840"/>
    </source>
</evidence>
<dbReference type="STRING" id="96773.Tchl_3279"/>
<name>A0A1H5TMT4_9RHOO</name>
<evidence type="ECO:0000259" key="8">
    <source>
        <dbReference type="Pfam" id="PF03710"/>
    </source>
</evidence>
<feature type="domain" description="PII-uridylyltransferase/Glutamine-synthetase adenylyltransferase" evidence="9">
    <location>
        <begin position="278"/>
        <end position="416"/>
    </location>
</feature>
<comment type="catalytic activity">
    <reaction evidence="7">
        <text>[glutamine synthetase]-L-tyrosine + ATP = [glutamine synthetase]-O(4)-(5'-adenylyl)-L-tyrosine + diphosphate</text>
        <dbReference type="Rhea" id="RHEA:18589"/>
        <dbReference type="Rhea" id="RHEA-COMP:10660"/>
        <dbReference type="Rhea" id="RHEA-COMP:10661"/>
        <dbReference type="ChEBI" id="CHEBI:30616"/>
        <dbReference type="ChEBI" id="CHEBI:33019"/>
        <dbReference type="ChEBI" id="CHEBI:46858"/>
        <dbReference type="ChEBI" id="CHEBI:83624"/>
        <dbReference type="EC" id="2.7.7.42"/>
    </reaction>
</comment>
<reference evidence="10 11" key="1">
    <citation type="submission" date="2016-12" db="EMBL/GenBank/DDBJ databases">
        <title>Complete genome sequence of Thauera chlorobenzoica, a Betaproteobacterium degrading haloaromatics anaerobically to CO2 and halides.</title>
        <authorList>
            <person name="Goris T."/>
            <person name="Mergelsberg M."/>
            <person name="Boll M."/>
        </authorList>
    </citation>
    <scope>NUCLEOTIDE SEQUENCE [LARGE SCALE GENOMIC DNA]</scope>
    <source>
        <strain evidence="10 11">3CB1</strain>
    </source>
</reference>
<dbReference type="Gene3D" id="1.20.120.1510">
    <property type="match status" value="1"/>
</dbReference>
<dbReference type="RefSeq" id="WP_075149331.1">
    <property type="nucleotide sequence ID" value="NZ_CP018839.1"/>
</dbReference>
<protein>
    <recommendedName>
        <fullName evidence="7">Bifunctional glutamine synthetase adenylyltransferase/adenylyl-removing enzyme</fullName>
    </recommendedName>
    <alternativeName>
        <fullName evidence="7">ATP:glutamine synthetase adenylyltransferase</fullName>
    </alternativeName>
    <alternativeName>
        <fullName evidence="7">ATase</fullName>
    </alternativeName>
    <domain>
        <recommendedName>
            <fullName evidence="7">Glutamine synthetase adenylyl-L-tyrosine phosphorylase</fullName>
            <ecNumber evidence="7">2.7.7.89</ecNumber>
        </recommendedName>
        <alternativeName>
            <fullName evidence="7">Adenylyl removase</fullName>
            <shortName evidence="7">AR</shortName>
            <shortName evidence="7">AT-N</shortName>
        </alternativeName>
    </domain>
    <domain>
        <recommendedName>
            <fullName evidence="7">Glutamine synthetase adenylyl transferase</fullName>
            <ecNumber evidence="7">2.7.7.42</ecNumber>
        </recommendedName>
        <alternativeName>
            <fullName evidence="7">Adenylyl transferase</fullName>
            <shortName evidence="7">AT</shortName>
            <shortName evidence="7">AT-C</shortName>
        </alternativeName>
    </domain>
</protein>
<dbReference type="EMBL" id="CP018839">
    <property type="protein sequence ID" value="APR06085.1"/>
    <property type="molecule type" value="Genomic_DNA"/>
</dbReference>
<evidence type="ECO:0000256" key="7">
    <source>
        <dbReference type="HAMAP-Rule" id="MF_00802"/>
    </source>
</evidence>
<dbReference type="Pfam" id="PF03710">
    <property type="entry name" value="GlnE"/>
    <property type="match status" value="2"/>
</dbReference>
<dbReference type="FunFam" id="1.20.120.330:FF:000005">
    <property type="entry name" value="Bifunctional glutamine synthetase adenylyltransferase/adenylyl-removing enzyme"/>
    <property type="match status" value="1"/>
</dbReference>
<evidence type="ECO:0000256" key="3">
    <source>
        <dbReference type="ARBA" id="ARBA00022741"/>
    </source>
</evidence>
<dbReference type="InterPro" id="IPR005190">
    <property type="entry name" value="GlnE_rpt_dom"/>
</dbReference>
<dbReference type="OrthoDB" id="9759366at2"/>
<dbReference type="GO" id="GO:0000287">
    <property type="term" value="F:magnesium ion binding"/>
    <property type="evidence" value="ECO:0007669"/>
    <property type="project" value="UniProtKB-UniRule"/>
</dbReference>
<gene>
    <name evidence="7" type="primary">glnE</name>
    <name evidence="10" type="ORF">Tchl_3279</name>
</gene>
<dbReference type="PANTHER" id="PTHR30621">
    <property type="entry name" value="GLUTAMINE SYNTHETASE ADENYLYLTRANSFERASE"/>
    <property type="match status" value="1"/>
</dbReference>
<dbReference type="Gene3D" id="3.30.460.10">
    <property type="entry name" value="Beta Polymerase, domain 2"/>
    <property type="match status" value="2"/>
</dbReference>
<keyword evidence="3 7" id="KW-0547">Nucleotide-binding</keyword>
<keyword evidence="11" id="KW-1185">Reference proteome</keyword>
<dbReference type="SUPFAM" id="SSF81301">
    <property type="entry name" value="Nucleotidyltransferase"/>
    <property type="match status" value="2"/>
</dbReference>
<feature type="domain" description="PII-uridylyltransferase/Glutamine-synthetase adenylyltransferase" evidence="9">
    <location>
        <begin position="788"/>
        <end position="870"/>
    </location>
</feature>
<dbReference type="Proteomes" id="UP000185739">
    <property type="component" value="Chromosome"/>
</dbReference>
<dbReference type="GO" id="GO:0016874">
    <property type="term" value="F:ligase activity"/>
    <property type="evidence" value="ECO:0007669"/>
    <property type="project" value="UniProtKB-KW"/>
</dbReference>
<dbReference type="InterPro" id="IPR013546">
    <property type="entry name" value="PII_UdlTrfase/GS_AdlTrfase"/>
</dbReference>
<proteinExistence type="inferred from homology"/>
<evidence type="ECO:0000313" key="10">
    <source>
        <dbReference type="EMBL" id="APR06085.1"/>
    </source>
</evidence>
<evidence type="ECO:0000313" key="11">
    <source>
        <dbReference type="Proteomes" id="UP000185739"/>
    </source>
</evidence>
<dbReference type="PANTHER" id="PTHR30621:SF0">
    <property type="entry name" value="BIFUNCTIONAL GLUTAMINE SYNTHETASE ADENYLYLTRANSFERASE_ADENYLYL-REMOVING ENZYME"/>
    <property type="match status" value="1"/>
</dbReference>
<dbReference type="SUPFAM" id="SSF81593">
    <property type="entry name" value="Nucleotidyltransferase substrate binding subunit/domain"/>
    <property type="match status" value="2"/>
</dbReference>
<keyword evidence="1 7" id="KW-0808">Transferase</keyword>
<dbReference type="GO" id="GO:0005524">
    <property type="term" value="F:ATP binding"/>
    <property type="evidence" value="ECO:0007669"/>
    <property type="project" value="UniProtKB-UniRule"/>
</dbReference>
<dbReference type="InterPro" id="IPR043519">
    <property type="entry name" value="NT_sf"/>
</dbReference>
<keyword evidence="5 7" id="KW-0460">Magnesium</keyword>
<feature type="domain" description="Glutamate-ammonia ligase adenylyltransferase repeated" evidence="8">
    <location>
        <begin position="21"/>
        <end position="251"/>
    </location>
</feature>
<feature type="region of interest" description="Adenylyl removase" evidence="7">
    <location>
        <begin position="1"/>
        <end position="420"/>
    </location>
</feature>
<dbReference type="EC" id="2.7.7.42" evidence="7"/>
<comment type="cofactor">
    <cofactor evidence="7">
        <name>Mg(2+)</name>
        <dbReference type="ChEBI" id="CHEBI:18420"/>
    </cofactor>
</comment>
<dbReference type="Gene3D" id="1.20.120.330">
    <property type="entry name" value="Nucleotidyltransferases domain 2"/>
    <property type="match status" value="2"/>
</dbReference>
<keyword evidence="10" id="KW-0436">Ligase</keyword>
<evidence type="ECO:0000256" key="5">
    <source>
        <dbReference type="ARBA" id="ARBA00022842"/>
    </source>
</evidence>
<evidence type="ECO:0000259" key="9">
    <source>
        <dbReference type="Pfam" id="PF08335"/>
    </source>
</evidence>
<dbReference type="InterPro" id="IPR023057">
    <property type="entry name" value="GlnE"/>
</dbReference>
<dbReference type="EC" id="2.7.7.89" evidence="7"/>
<dbReference type="KEGG" id="tcl:Tchl_3279"/>
<comment type="function">
    <text evidence="7">Involved in the regulation of glutamine synthetase GlnA, a key enzyme in the process to assimilate ammonia. When cellular nitrogen levels are high, the C-terminal adenylyl transferase (AT) inactivates GlnA by covalent transfer of an adenylyl group from ATP to specific tyrosine residue of GlnA, thus reducing its activity. Conversely, when nitrogen levels are low, the N-terminal adenylyl removase (AR) activates GlnA by removing the adenylyl group by phosphorolysis, increasing its activity. The regulatory region of GlnE binds the signal transduction protein PII (GlnB) which indicates the nitrogen status of the cell.</text>
</comment>
<sequence length="900" mass="100935">MSSPSSAPDEGLQAVSCARRFSRYLARMLDSQPWLAAALAASIDRPLAAEPMQRFIAARETAPGGAEAALRPVLRQLRIWVLCHLIVRDLVRGASLDEVTETMTVLAEVAVRHAHQVLRTALVQRYGQPLSPTGWEQELLVIGMGKLGGRELNVSSDIDLIFVYPEDGDTGGAKVISNFEFFERLGKQLIQALADITEHGQVFRVDMRLRPNGDSGPLVCSFDMLENYFMTQGREWERYAWIKARVLRGERWTELQNIARPFVFRKYLDFGAINAMRSLHAQIRREVTRRDRINNIKLGPGGIREIEFLAQVFQLIRGGRDTALQVRPTLKALALLPERGILDAETVAELSTAYEFLRRLEHRLQYVDDAQTHDLPASDGDQALIAEAMGFADYPALLATLEAHRTRVSHHFDRVFGDPSEEDHSLDATWAHAEDLDSVVPALGELGYRHPRAGAERLAAIHASPRYRQLPNNIKSRFDALMPRLIEAAAGTPGPDDTLARCLDLMEAIGRRGAYLALLQQYPQALRRVADLMGASRWGAQFLARHPILLDEMLDARNLEAPPDWPALRSSLGTELDALEPDMERQMDLMREQHHAQVFRLLTQDLAGLLTVEKLADHLSELADLMLDLTVPLCWRKIKIRHRDAPRFAVISYGKLGGKELGYASDLDIVFLYDDDAPEAPEVYTRLAQRTNTWLSSQTAAGQLFETDLRLRPNGEAGMIATSLEAFRKYQLESAWVWEHQALTRARFSAGERAIGEAFERIRDEVLRLPRELGALRTEVLAMRQKMRDAHGGKSALFDLKHDPGGLIDVEFLIQYLVLGHAHAHPPLTGNLGNIALLRIAGELGLIPPALAAACADSYRELRRLQHRQRLNDRPSRVDPDEAGRARQPVLALWDTVFGT</sequence>
<dbReference type="GO" id="GO:0047388">
    <property type="term" value="F:[glutamine synthetase]-adenylyl-L-tyrosine phosphorylase activity"/>
    <property type="evidence" value="ECO:0007669"/>
    <property type="project" value="UniProtKB-EC"/>
</dbReference>
<dbReference type="GO" id="GO:0005829">
    <property type="term" value="C:cytosol"/>
    <property type="evidence" value="ECO:0007669"/>
    <property type="project" value="TreeGrafter"/>
</dbReference>
<feature type="domain" description="Glutamate-ammonia ligase adenylyltransferase repeated" evidence="8">
    <location>
        <begin position="527"/>
        <end position="761"/>
    </location>
</feature>
<feature type="region of interest" description="Adenylyl transferase" evidence="7">
    <location>
        <begin position="430"/>
        <end position="900"/>
    </location>
</feature>
<organism evidence="10 11">
    <name type="scientific">Thauera chlorobenzoica</name>
    <dbReference type="NCBI Taxonomy" id="96773"/>
    <lineage>
        <taxon>Bacteria</taxon>
        <taxon>Pseudomonadati</taxon>
        <taxon>Pseudomonadota</taxon>
        <taxon>Betaproteobacteria</taxon>
        <taxon>Rhodocyclales</taxon>
        <taxon>Zoogloeaceae</taxon>
        <taxon>Thauera</taxon>
    </lineage>
</organism>
<evidence type="ECO:0000256" key="1">
    <source>
        <dbReference type="ARBA" id="ARBA00022679"/>
    </source>
</evidence>
<dbReference type="GO" id="GO:0008882">
    <property type="term" value="F:[glutamate-ammonia-ligase] adenylyltransferase activity"/>
    <property type="evidence" value="ECO:0007669"/>
    <property type="project" value="UniProtKB-UniRule"/>
</dbReference>
<dbReference type="GO" id="GO:0000820">
    <property type="term" value="P:regulation of glutamine family amino acid metabolic process"/>
    <property type="evidence" value="ECO:0007669"/>
    <property type="project" value="UniProtKB-UniRule"/>
</dbReference>
<comment type="similarity">
    <text evidence="7">Belongs to the GlnE family.</text>
</comment>
<comment type="catalytic activity">
    <reaction evidence="7">
        <text>[glutamine synthetase]-O(4)-(5'-adenylyl)-L-tyrosine + phosphate = [glutamine synthetase]-L-tyrosine + ADP</text>
        <dbReference type="Rhea" id="RHEA:43716"/>
        <dbReference type="Rhea" id="RHEA-COMP:10660"/>
        <dbReference type="Rhea" id="RHEA-COMP:10661"/>
        <dbReference type="ChEBI" id="CHEBI:43474"/>
        <dbReference type="ChEBI" id="CHEBI:46858"/>
        <dbReference type="ChEBI" id="CHEBI:83624"/>
        <dbReference type="ChEBI" id="CHEBI:456216"/>
        <dbReference type="EC" id="2.7.7.89"/>
    </reaction>
</comment>
<accession>A0A1H5TMT4</accession>
<dbReference type="AlphaFoldDB" id="A0A1H5TMT4"/>
<keyword evidence="4 7" id="KW-0067">ATP-binding</keyword>
<dbReference type="NCBIfam" id="NF008292">
    <property type="entry name" value="PRK11072.1"/>
    <property type="match status" value="1"/>
</dbReference>
<evidence type="ECO:0000256" key="6">
    <source>
        <dbReference type="ARBA" id="ARBA00023268"/>
    </source>
</evidence>
<keyword evidence="2 7" id="KW-0548">Nucleotidyltransferase</keyword>
<dbReference type="HAMAP" id="MF_00802">
    <property type="entry name" value="GlnE"/>
    <property type="match status" value="1"/>
</dbReference>
<dbReference type="CDD" id="cd05401">
    <property type="entry name" value="NT_GlnE_GlnD_like"/>
    <property type="match status" value="2"/>
</dbReference>
<evidence type="ECO:0000256" key="2">
    <source>
        <dbReference type="ARBA" id="ARBA00022695"/>
    </source>
</evidence>
<dbReference type="Pfam" id="PF08335">
    <property type="entry name" value="GlnD_UR_UTase"/>
    <property type="match status" value="2"/>
</dbReference>